<organism evidence="2 3">
    <name type="scientific">Sporocytophaga myxococcoides</name>
    <dbReference type="NCBI Taxonomy" id="153721"/>
    <lineage>
        <taxon>Bacteria</taxon>
        <taxon>Pseudomonadati</taxon>
        <taxon>Bacteroidota</taxon>
        <taxon>Cytophagia</taxon>
        <taxon>Cytophagales</taxon>
        <taxon>Cytophagaceae</taxon>
        <taxon>Sporocytophaga</taxon>
    </lineage>
</organism>
<sequence>MNRDDKFSSFRSKELRKLKQIKKRNKGVWFGLGFIGVIGWLIVIPTFIGIFLGLWLDKKFHQEFSWTLSLLIAGVVGGCVLAWNWIEKENKEIKKEQKDIDE</sequence>
<dbReference type="OrthoDB" id="466056at2"/>
<dbReference type="Pfam" id="PF09527">
    <property type="entry name" value="ATPase_gene1"/>
    <property type="match status" value="1"/>
</dbReference>
<dbReference type="EMBL" id="BBLT01000005">
    <property type="protein sequence ID" value="GAL85736.1"/>
    <property type="molecule type" value="Genomic_DNA"/>
</dbReference>
<keyword evidence="1" id="KW-1133">Transmembrane helix</keyword>
<dbReference type="Proteomes" id="UP000030185">
    <property type="component" value="Unassembled WGS sequence"/>
</dbReference>
<dbReference type="eggNOG" id="ENOG5032RTR">
    <property type="taxonomic scope" value="Bacteria"/>
</dbReference>
<dbReference type="RefSeq" id="WP_045464552.1">
    <property type="nucleotide sequence ID" value="NZ_BBLT01000005.1"/>
</dbReference>
<evidence type="ECO:0008006" key="4">
    <source>
        <dbReference type="Google" id="ProtNLM"/>
    </source>
</evidence>
<gene>
    <name evidence="2" type="ORF">MYP_2965</name>
</gene>
<keyword evidence="1" id="KW-0472">Membrane</keyword>
<accession>A0A098LFK2</accession>
<dbReference type="InterPro" id="IPR011744">
    <property type="entry name" value="ATPase_gene1"/>
</dbReference>
<evidence type="ECO:0000313" key="3">
    <source>
        <dbReference type="Proteomes" id="UP000030185"/>
    </source>
</evidence>
<dbReference type="STRING" id="153721.MYP_2965"/>
<keyword evidence="1" id="KW-0812">Transmembrane</keyword>
<reference evidence="2 3" key="1">
    <citation type="submission" date="2014-09" db="EMBL/GenBank/DDBJ databases">
        <title>Sporocytophaga myxococcoides PG-01 genome sequencing.</title>
        <authorList>
            <person name="Liu L."/>
            <person name="Gao P.J."/>
            <person name="Chen G.J."/>
            <person name="Wang L.S."/>
        </authorList>
    </citation>
    <scope>NUCLEOTIDE SEQUENCE [LARGE SCALE GENOMIC DNA]</scope>
    <source>
        <strain evidence="2 3">PG-01</strain>
    </source>
</reference>
<dbReference type="AlphaFoldDB" id="A0A098LFK2"/>
<comment type="caution">
    <text evidence="2">The sequence shown here is derived from an EMBL/GenBank/DDBJ whole genome shotgun (WGS) entry which is preliminary data.</text>
</comment>
<evidence type="ECO:0000256" key="1">
    <source>
        <dbReference type="SAM" id="Phobius"/>
    </source>
</evidence>
<protein>
    <recommendedName>
        <fullName evidence="4">ATPase F0F1</fullName>
    </recommendedName>
</protein>
<feature type="transmembrane region" description="Helical" evidence="1">
    <location>
        <begin position="27"/>
        <end position="52"/>
    </location>
</feature>
<keyword evidence="3" id="KW-1185">Reference proteome</keyword>
<evidence type="ECO:0000313" key="2">
    <source>
        <dbReference type="EMBL" id="GAL85736.1"/>
    </source>
</evidence>
<name>A0A098LFK2_9BACT</name>
<feature type="transmembrane region" description="Helical" evidence="1">
    <location>
        <begin position="64"/>
        <end position="86"/>
    </location>
</feature>
<dbReference type="InterPro" id="IPR032820">
    <property type="entry name" value="ATPase_put"/>
</dbReference>
<dbReference type="NCBIfam" id="TIGR02230">
    <property type="entry name" value="ATPase_gene1"/>
    <property type="match status" value="1"/>
</dbReference>
<proteinExistence type="predicted"/>